<feature type="region of interest" description="Disordered" evidence="1">
    <location>
        <begin position="1"/>
        <end position="61"/>
    </location>
</feature>
<evidence type="ECO:0000256" key="1">
    <source>
        <dbReference type="SAM" id="MobiDB-lite"/>
    </source>
</evidence>
<dbReference type="EMBL" id="ML014144">
    <property type="protein sequence ID" value="RKP02393.1"/>
    <property type="molecule type" value="Genomic_DNA"/>
</dbReference>
<reference evidence="3" key="1">
    <citation type="journal article" date="2018" name="Nat. Microbiol.">
        <title>Leveraging single-cell genomics to expand the fungal tree of life.</title>
        <authorList>
            <person name="Ahrendt S.R."/>
            <person name="Quandt C.A."/>
            <person name="Ciobanu D."/>
            <person name="Clum A."/>
            <person name="Salamov A."/>
            <person name="Andreopoulos B."/>
            <person name="Cheng J.F."/>
            <person name="Woyke T."/>
            <person name="Pelin A."/>
            <person name="Henrissat B."/>
            <person name="Reynolds N.K."/>
            <person name="Benny G.L."/>
            <person name="Smith M.E."/>
            <person name="James T.Y."/>
            <person name="Grigoriev I.V."/>
        </authorList>
    </citation>
    <scope>NUCLEOTIDE SEQUENCE [LARGE SCALE GENOMIC DNA]</scope>
    <source>
        <strain evidence="3">ATCC 52028</strain>
    </source>
</reference>
<sequence>MTLTRRPSGLSGSRAKAAVASSEQRLRHRSGARPPVAGAHTARAAHATAALTTRAGPKATKKACTRLPPLSALPAVASPSASTSSSATVVMSARSAKTTVEARRRDLHTINHVLSLIETLEFEACCSSRCFGSV</sequence>
<feature type="compositionally biased region" description="Low complexity" evidence="1">
    <location>
        <begin position="37"/>
        <end position="56"/>
    </location>
</feature>
<evidence type="ECO:0000313" key="3">
    <source>
        <dbReference type="Proteomes" id="UP000274922"/>
    </source>
</evidence>
<dbReference type="Proteomes" id="UP000274922">
    <property type="component" value="Unassembled WGS sequence"/>
</dbReference>
<proteinExistence type="predicted"/>
<evidence type="ECO:0000313" key="2">
    <source>
        <dbReference type="EMBL" id="RKP02393.1"/>
    </source>
</evidence>
<name>A0A4P9XAJ1_9FUNG</name>
<keyword evidence="3" id="KW-1185">Reference proteome</keyword>
<dbReference type="AlphaFoldDB" id="A0A4P9XAJ1"/>
<gene>
    <name evidence="2" type="ORF">CXG81DRAFT_24937</name>
</gene>
<accession>A0A4P9XAJ1</accession>
<protein>
    <submittedName>
        <fullName evidence="2">Uncharacterized protein</fullName>
    </submittedName>
</protein>
<organism evidence="2 3">
    <name type="scientific">Caulochytrium protostelioides</name>
    <dbReference type="NCBI Taxonomy" id="1555241"/>
    <lineage>
        <taxon>Eukaryota</taxon>
        <taxon>Fungi</taxon>
        <taxon>Fungi incertae sedis</taxon>
        <taxon>Chytridiomycota</taxon>
        <taxon>Chytridiomycota incertae sedis</taxon>
        <taxon>Chytridiomycetes</taxon>
        <taxon>Caulochytriales</taxon>
        <taxon>Caulochytriaceae</taxon>
        <taxon>Caulochytrium</taxon>
    </lineage>
</organism>